<dbReference type="GO" id="GO:0004479">
    <property type="term" value="F:methionyl-tRNA formyltransferase activity"/>
    <property type="evidence" value="ECO:0007669"/>
    <property type="project" value="TreeGrafter"/>
</dbReference>
<evidence type="ECO:0000259" key="1">
    <source>
        <dbReference type="Pfam" id="PF00551"/>
    </source>
</evidence>
<comment type="caution">
    <text evidence="2">The sequence shown here is derived from an EMBL/GenBank/DDBJ whole genome shotgun (WGS) entry which is preliminary data.</text>
</comment>
<dbReference type="SUPFAM" id="SSF53328">
    <property type="entry name" value="Formyltransferase"/>
    <property type="match status" value="1"/>
</dbReference>
<feature type="domain" description="Formyl transferase N-terminal" evidence="1">
    <location>
        <begin position="110"/>
        <end position="180"/>
    </location>
</feature>
<name>A0A318EH08_9GAMM</name>
<dbReference type="Pfam" id="PF00551">
    <property type="entry name" value="Formyl_trans_N"/>
    <property type="match status" value="1"/>
</dbReference>
<sequence>MAVGRESAEGQCVLVITNRLGMLSVSAALALRQAGFRPEVALMRAAAGRRGSVRDTIANYGLAYTIERIADAALRVSWLILARREWRQLEVHEVPAGDWDGLARLADRKRAAALVSASFAYRFPPHVIGRHKLLLNLHPAPLPDWRGADPIYWMLRRRVTVFGVTLHAVAEKFDEGDVFFSALAQPRFRFSRGLVELCLSRVARSHLGDWMSAIIRGDVVPRSQGTGTYWPLPTKRNQCELL</sequence>
<keyword evidence="2" id="KW-0808">Transferase</keyword>
<dbReference type="InterPro" id="IPR036477">
    <property type="entry name" value="Formyl_transf_N_sf"/>
</dbReference>
<keyword evidence="3" id="KW-1185">Reference proteome</keyword>
<dbReference type="OrthoDB" id="9802815at2"/>
<dbReference type="InterPro" id="IPR002376">
    <property type="entry name" value="Formyl_transf_N"/>
</dbReference>
<dbReference type="RefSeq" id="WP_110265202.1">
    <property type="nucleotide sequence ID" value="NZ_CAWNXA010000005.1"/>
</dbReference>
<dbReference type="EMBL" id="QICN01000005">
    <property type="protein sequence ID" value="PXV67726.1"/>
    <property type="molecule type" value="Genomic_DNA"/>
</dbReference>
<reference evidence="2 3" key="1">
    <citation type="submission" date="2018-04" db="EMBL/GenBank/DDBJ databases">
        <title>Genomic Encyclopedia of Type Strains, Phase IV (KMG-IV): sequencing the most valuable type-strain genomes for metagenomic binning, comparative biology and taxonomic classification.</title>
        <authorList>
            <person name="Goeker M."/>
        </authorList>
    </citation>
    <scope>NUCLEOTIDE SEQUENCE [LARGE SCALE GENOMIC DNA]</scope>
    <source>
        <strain evidence="2 3">DSM 104150</strain>
    </source>
</reference>
<proteinExistence type="predicted"/>
<evidence type="ECO:0000313" key="2">
    <source>
        <dbReference type="EMBL" id="PXV67726.1"/>
    </source>
</evidence>
<dbReference type="PANTHER" id="PTHR11138:SF5">
    <property type="entry name" value="METHIONYL-TRNA FORMYLTRANSFERASE, MITOCHONDRIAL"/>
    <property type="match status" value="1"/>
</dbReference>
<dbReference type="Proteomes" id="UP000248330">
    <property type="component" value="Unassembled WGS sequence"/>
</dbReference>
<protein>
    <submittedName>
        <fullName evidence="2">Formyl transferase-like protein</fullName>
    </submittedName>
</protein>
<dbReference type="Gene3D" id="3.40.50.12230">
    <property type="match status" value="1"/>
</dbReference>
<evidence type="ECO:0000313" key="3">
    <source>
        <dbReference type="Proteomes" id="UP000248330"/>
    </source>
</evidence>
<dbReference type="AlphaFoldDB" id="A0A318EH08"/>
<gene>
    <name evidence="2" type="ORF">C8D93_10582</name>
</gene>
<dbReference type="PANTHER" id="PTHR11138">
    <property type="entry name" value="METHIONYL-TRNA FORMYLTRANSFERASE"/>
    <property type="match status" value="1"/>
</dbReference>
<organism evidence="2 3">
    <name type="scientific">Sinimarinibacterium flocculans</name>
    <dbReference type="NCBI Taxonomy" id="985250"/>
    <lineage>
        <taxon>Bacteria</taxon>
        <taxon>Pseudomonadati</taxon>
        <taxon>Pseudomonadota</taxon>
        <taxon>Gammaproteobacteria</taxon>
        <taxon>Nevskiales</taxon>
        <taxon>Nevskiaceae</taxon>
        <taxon>Sinimarinibacterium</taxon>
    </lineage>
</organism>
<accession>A0A318EH08</accession>